<dbReference type="Proteomes" id="UP000717696">
    <property type="component" value="Unassembled WGS sequence"/>
</dbReference>
<sequence length="242" mass="26445">MALPQYTTADLATAMRANPGLCLNGWDKLLADPVDDLNTTLSDLTARKFLSTATIDSATVNGDPRPILSAPLPATHPFHVLSRSPRWLYLGIPCRVPPASQHGFHRHKRRRHNNRPLQPHGRDPLYTLADGFYLVYTAPLSNVTASVLDGSSPGLRVFQHMTEDYLFGLSMPLPIATVADLQGNVLPVGDAIQGSMVPVLAEYIQTVGLLLSLIDHYEAWDIPSASPWCRGKAVRKPFCSCG</sequence>
<dbReference type="OrthoDB" id="10598576at2759"/>
<accession>A0A9P9DGF8</accession>
<gene>
    <name evidence="2" type="ORF">B0J13DRAFT_532629</name>
</gene>
<evidence type="ECO:0000313" key="3">
    <source>
        <dbReference type="Proteomes" id="UP000717696"/>
    </source>
</evidence>
<protein>
    <submittedName>
        <fullName evidence="2">Uncharacterized protein</fullName>
    </submittedName>
</protein>
<evidence type="ECO:0000256" key="1">
    <source>
        <dbReference type="SAM" id="MobiDB-lite"/>
    </source>
</evidence>
<feature type="compositionally biased region" description="Basic residues" evidence="1">
    <location>
        <begin position="103"/>
        <end position="114"/>
    </location>
</feature>
<name>A0A9P9DGF8_9HYPO</name>
<reference evidence="2" key="1">
    <citation type="journal article" date="2021" name="Nat. Commun.">
        <title>Genetic determinants of endophytism in the Arabidopsis root mycobiome.</title>
        <authorList>
            <person name="Mesny F."/>
            <person name="Miyauchi S."/>
            <person name="Thiergart T."/>
            <person name="Pickel B."/>
            <person name="Atanasova L."/>
            <person name="Karlsson M."/>
            <person name="Huettel B."/>
            <person name="Barry K.W."/>
            <person name="Haridas S."/>
            <person name="Chen C."/>
            <person name="Bauer D."/>
            <person name="Andreopoulos W."/>
            <person name="Pangilinan J."/>
            <person name="LaButti K."/>
            <person name="Riley R."/>
            <person name="Lipzen A."/>
            <person name="Clum A."/>
            <person name="Drula E."/>
            <person name="Henrissat B."/>
            <person name="Kohler A."/>
            <person name="Grigoriev I.V."/>
            <person name="Martin F.M."/>
            <person name="Hacquard S."/>
        </authorList>
    </citation>
    <scope>NUCLEOTIDE SEQUENCE</scope>
    <source>
        <strain evidence="2">MPI-CAGE-AT-0021</strain>
    </source>
</reference>
<dbReference type="EMBL" id="JAGMUU010000031">
    <property type="protein sequence ID" value="KAH7118552.1"/>
    <property type="molecule type" value="Genomic_DNA"/>
</dbReference>
<comment type="caution">
    <text evidence="2">The sequence shown here is derived from an EMBL/GenBank/DDBJ whole genome shotgun (WGS) entry which is preliminary data.</text>
</comment>
<feature type="region of interest" description="Disordered" evidence="1">
    <location>
        <begin position="101"/>
        <end position="122"/>
    </location>
</feature>
<proteinExistence type="predicted"/>
<keyword evidence="3" id="KW-1185">Reference proteome</keyword>
<dbReference type="AlphaFoldDB" id="A0A9P9DGF8"/>
<evidence type="ECO:0000313" key="2">
    <source>
        <dbReference type="EMBL" id="KAH7118552.1"/>
    </source>
</evidence>
<organism evidence="2 3">
    <name type="scientific">Dactylonectria estremocensis</name>
    <dbReference type="NCBI Taxonomy" id="1079267"/>
    <lineage>
        <taxon>Eukaryota</taxon>
        <taxon>Fungi</taxon>
        <taxon>Dikarya</taxon>
        <taxon>Ascomycota</taxon>
        <taxon>Pezizomycotina</taxon>
        <taxon>Sordariomycetes</taxon>
        <taxon>Hypocreomycetidae</taxon>
        <taxon>Hypocreales</taxon>
        <taxon>Nectriaceae</taxon>
        <taxon>Dactylonectria</taxon>
    </lineage>
</organism>